<dbReference type="SUPFAM" id="SSF57048">
    <property type="entry name" value="Gurmarin-like"/>
    <property type="match status" value="1"/>
</dbReference>
<evidence type="ECO:0000313" key="5">
    <source>
        <dbReference type="EMBL" id="OJJ35386.1"/>
    </source>
</evidence>
<sequence length="57" mass="5776">MQFNFIAALALVGATLAAAQNSIAIGQPCKKDGSMGVCEGGFCLQLANESQGVCKAQ</sequence>
<dbReference type="InterPro" id="IPR009101">
    <property type="entry name" value="Gurmarin/antifun_pep"/>
</dbReference>
<dbReference type="EMBL" id="KV878212">
    <property type="protein sequence ID" value="OJJ35386.1"/>
    <property type="molecule type" value="Genomic_DNA"/>
</dbReference>
<dbReference type="GeneID" id="63746757"/>
<feature type="signal peptide" evidence="4">
    <location>
        <begin position="1"/>
        <end position="19"/>
    </location>
</feature>
<evidence type="ECO:0000256" key="2">
    <source>
        <dbReference type="ARBA" id="ARBA00022854"/>
    </source>
</evidence>
<dbReference type="Proteomes" id="UP000184383">
    <property type="component" value="Unassembled WGS sequence"/>
</dbReference>
<dbReference type="RefSeq" id="XP_040689062.1">
    <property type="nucleotide sequence ID" value="XM_040830909.1"/>
</dbReference>
<evidence type="ECO:0000256" key="1">
    <source>
        <dbReference type="ARBA" id="ARBA00022529"/>
    </source>
</evidence>
<keyword evidence="3" id="KW-1015">Disulfide bond</keyword>
<protein>
    <submittedName>
        <fullName evidence="5">Uncharacterized protein</fullName>
    </submittedName>
</protein>
<name>A0A1L9RKC1_ASPWE</name>
<dbReference type="InterPro" id="IPR024206">
    <property type="entry name" value="Gurmarin/antimicrobial_peptd"/>
</dbReference>
<keyword evidence="4" id="KW-0732">Signal</keyword>
<dbReference type="AlphaFoldDB" id="A0A1L9RKC1"/>
<feature type="chain" id="PRO_5012611948" evidence="4">
    <location>
        <begin position="20"/>
        <end position="57"/>
    </location>
</feature>
<gene>
    <name evidence="5" type="ORF">ASPWEDRAFT_172197</name>
</gene>
<keyword evidence="2" id="KW-0960">Knottin</keyword>
<proteinExistence type="predicted"/>
<evidence type="ECO:0000256" key="3">
    <source>
        <dbReference type="ARBA" id="ARBA00023157"/>
    </source>
</evidence>
<dbReference type="Pfam" id="PF11410">
    <property type="entry name" value="Antifungal_pept"/>
    <property type="match status" value="1"/>
</dbReference>
<keyword evidence="1" id="KW-0929">Antimicrobial</keyword>
<accession>A0A1L9RKC1</accession>
<evidence type="ECO:0000256" key="4">
    <source>
        <dbReference type="SAM" id="SignalP"/>
    </source>
</evidence>
<evidence type="ECO:0000313" key="6">
    <source>
        <dbReference type="Proteomes" id="UP000184383"/>
    </source>
</evidence>
<keyword evidence="6" id="KW-1185">Reference proteome</keyword>
<organism evidence="5 6">
    <name type="scientific">Aspergillus wentii DTO 134E9</name>
    <dbReference type="NCBI Taxonomy" id="1073089"/>
    <lineage>
        <taxon>Eukaryota</taxon>
        <taxon>Fungi</taxon>
        <taxon>Dikarya</taxon>
        <taxon>Ascomycota</taxon>
        <taxon>Pezizomycotina</taxon>
        <taxon>Eurotiomycetes</taxon>
        <taxon>Eurotiomycetidae</taxon>
        <taxon>Eurotiales</taxon>
        <taxon>Aspergillaceae</taxon>
        <taxon>Aspergillus</taxon>
        <taxon>Aspergillus subgen. Cremei</taxon>
    </lineage>
</organism>
<dbReference type="OrthoDB" id="4233515at2759"/>
<reference evidence="6" key="1">
    <citation type="journal article" date="2017" name="Genome Biol.">
        <title>Comparative genomics reveals high biological diversity and specific adaptations in the industrially and medically important fungal genus Aspergillus.</title>
        <authorList>
            <person name="de Vries R.P."/>
            <person name="Riley R."/>
            <person name="Wiebenga A."/>
            <person name="Aguilar-Osorio G."/>
            <person name="Amillis S."/>
            <person name="Uchima C.A."/>
            <person name="Anderluh G."/>
            <person name="Asadollahi M."/>
            <person name="Askin M."/>
            <person name="Barry K."/>
            <person name="Battaglia E."/>
            <person name="Bayram O."/>
            <person name="Benocci T."/>
            <person name="Braus-Stromeyer S.A."/>
            <person name="Caldana C."/>
            <person name="Canovas D."/>
            <person name="Cerqueira G.C."/>
            <person name="Chen F."/>
            <person name="Chen W."/>
            <person name="Choi C."/>
            <person name="Clum A."/>
            <person name="Dos Santos R.A."/>
            <person name="Damasio A.R."/>
            <person name="Diallinas G."/>
            <person name="Emri T."/>
            <person name="Fekete E."/>
            <person name="Flipphi M."/>
            <person name="Freyberg S."/>
            <person name="Gallo A."/>
            <person name="Gournas C."/>
            <person name="Habgood R."/>
            <person name="Hainaut M."/>
            <person name="Harispe M.L."/>
            <person name="Henrissat B."/>
            <person name="Hilden K.S."/>
            <person name="Hope R."/>
            <person name="Hossain A."/>
            <person name="Karabika E."/>
            <person name="Karaffa L."/>
            <person name="Karanyi Z."/>
            <person name="Krasevec N."/>
            <person name="Kuo A."/>
            <person name="Kusch H."/>
            <person name="LaButti K."/>
            <person name="Lagendijk E.L."/>
            <person name="Lapidus A."/>
            <person name="Levasseur A."/>
            <person name="Lindquist E."/>
            <person name="Lipzen A."/>
            <person name="Logrieco A.F."/>
            <person name="MacCabe A."/>
            <person name="Maekelae M.R."/>
            <person name="Malavazi I."/>
            <person name="Melin P."/>
            <person name="Meyer V."/>
            <person name="Mielnichuk N."/>
            <person name="Miskei M."/>
            <person name="Molnar A.P."/>
            <person name="Mule G."/>
            <person name="Ngan C.Y."/>
            <person name="Orejas M."/>
            <person name="Orosz E."/>
            <person name="Ouedraogo J.P."/>
            <person name="Overkamp K.M."/>
            <person name="Park H.-S."/>
            <person name="Perrone G."/>
            <person name="Piumi F."/>
            <person name="Punt P.J."/>
            <person name="Ram A.F."/>
            <person name="Ramon A."/>
            <person name="Rauscher S."/>
            <person name="Record E."/>
            <person name="Riano-Pachon D.M."/>
            <person name="Robert V."/>
            <person name="Roehrig J."/>
            <person name="Ruller R."/>
            <person name="Salamov A."/>
            <person name="Salih N.S."/>
            <person name="Samson R.A."/>
            <person name="Sandor E."/>
            <person name="Sanguinetti M."/>
            <person name="Schuetze T."/>
            <person name="Sepcic K."/>
            <person name="Shelest E."/>
            <person name="Sherlock G."/>
            <person name="Sophianopoulou V."/>
            <person name="Squina F.M."/>
            <person name="Sun H."/>
            <person name="Susca A."/>
            <person name="Todd R.B."/>
            <person name="Tsang A."/>
            <person name="Unkles S.E."/>
            <person name="van de Wiele N."/>
            <person name="van Rossen-Uffink D."/>
            <person name="Oliveira J.V."/>
            <person name="Vesth T.C."/>
            <person name="Visser J."/>
            <person name="Yu J.-H."/>
            <person name="Zhou M."/>
            <person name="Andersen M.R."/>
            <person name="Archer D.B."/>
            <person name="Baker S.E."/>
            <person name="Benoit I."/>
            <person name="Brakhage A.A."/>
            <person name="Braus G.H."/>
            <person name="Fischer R."/>
            <person name="Frisvad J.C."/>
            <person name="Goldman G.H."/>
            <person name="Houbraken J."/>
            <person name="Oakley B."/>
            <person name="Pocsi I."/>
            <person name="Scazzocchio C."/>
            <person name="Seiboth B."/>
            <person name="vanKuyk P.A."/>
            <person name="Wortman J."/>
            <person name="Dyer P.S."/>
            <person name="Grigoriev I.V."/>
        </authorList>
    </citation>
    <scope>NUCLEOTIDE SEQUENCE [LARGE SCALE GENOMIC DNA]</scope>
    <source>
        <strain evidence="6">DTO 134E9</strain>
    </source>
</reference>
<dbReference type="VEuPathDB" id="FungiDB:ASPWEDRAFT_172197"/>